<dbReference type="PROSITE" id="PS51257">
    <property type="entry name" value="PROKAR_LIPOPROTEIN"/>
    <property type="match status" value="1"/>
</dbReference>
<feature type="region of interest" description="Disordered" evidence="1">
    <location>
        <begin position="29"/>
        <end position="55"/>
    </location>
</feature>
<proteinExistence type="predicted"/>
<name>A0ABT5J0Y2_9NEIS</name>
<comment type="caution">
    <text evidence="3">The sequence shown here is derived from an EMBL/GenBank/DDBJ whole genome shotgun (WGS) entry which is preliminary data.</text>
</comment>
<dbReference type="Pfam" id="PF07759">
    <property type="entry name" value="DUF1615"/>
    <property type="match status" value="1"/>
</dbReference>
<evidence type="ECO:0000256" key="2">
    <source>
        <dbReference type="SAM" id="SignalP"/>
    </source>
</evidence>
<reference evidence="3 4" key="1">
    <citation type="submission" date="2023-01" db="EMBL/GenBank/DDBJ databases">
        <title>Novel species of the genus Vogesella isolated from rivers.</title>
        <authorList>
            <person name="Lu H."/>
        </authorList>
    </citation>
    <scope>NUCLEOTIDE SEQUENCE [LARGE SCALE GENOMIC DNA]</scope>
    <source>
        <strain evidence="3 4">DC21W</strain>
    </source>
</reference>
<sequence>MKKLLCLLGSSGMLAACATPVSPLASQPVPAPILQQNQPTTPLPPVSSQPLPQAAASSQPVVTPPVVVVPPPVVVAPVKPVAANPKVLLDKLLPDYVKPRQGWRDDLVSAFSALQIPHSAENYCAVIAVIEQESTFQADPVVPGLPKIVWGKIGDKAGNYYVPLPVVKTALLKKSPNGQSYKERIDNLRTEKEMNDLFEDMSAEGQKLGLPVGMKNPIRTGGPMQVSVEFAEAHVRAWPYPYARNGSIRDEVFSRKGGIYFGSAILLQYPAPYSEMRYRFADFNAGRYASRNAAFQQAVARLSSSRLALDGDLLRYKNGQPGSDSSSTQLALAKLRARLGLSDADMLRDLKQEKSAGFTQTALYGRVMQLADQSQGRKVAREIMPEIRLQSPKITRKLTTAWFADRVDGRYQRCLVRR</sequence>
<keyword evidence="4" id="KW-1185">Reference proteome</keyword>
<keyword evidence="2" id="KW-0732">Signal</keyword>
<evidence type="ECO:0000313" key="3">
    <source>
        <dbReference type="EMBL" id="MDC7718480.1"/>
    </source>
</evidence>
<feature type="signal peptide" evidence="2">
    <location>
        <begin position="1"/>
        <end position="18"/>
    </location>
</feature>
<dbReference type="Proteomes" id="UP001219956">
    <property type="component" value="Unassembled WGS sequence"/>
</dbReference>
<evidence type="ECO:0000256" key="1">
    <source>
        <dbReference type="SAM" id="MobiDB-lite"/>
    </source>
</evidence>
<gene>
    <name evidence="3" type="ORF">PQU95_14800</name>
</gene>
<feature type="chain" id="PRO_5045761078" evidence="2">
    <location>
        <begin position="19"/>
        <end position="418"/>
    </location>
</feature>
<organism evidence="3 4">
    <name type="scientific">Vogesella aquatica</name>
    <dbReference type="NCBI Taxonomy" id="2984206"/>
    <lineage>
        <taxon>Bacteria</taxon>
        <taxon>Pseudomonadati</taxon>
        <taxon>Pseudomonadota</taxon>
        <taxon>Betaproteobacteria</taxon>
        <taxon>Neisseriales</taxon>
        <taxon>Chromobacteriaceae</taxon>
        <taxon>Vogesella</taxon>
    </lineage>
</organism>
<protein>
    <submittedName>
        <fullName evidence="3">DUF1615 family protein</fullName>
    </submittedName>
</protein>
<accession>A0ABT5J0Y2</accession>
<dbReference type="EMBL" id="JAQQLF010000020">
    <property type="protein sequence ID" value="MDC7718480.1"/>
    <property type="molecule type" value="Genomic_DNA"/>
</dbReference>
<dbReference type="InterPro" id="IPR011673">
    <property type="entry name" value="DUF1615"/>
</dbReference>
<evidence type="ECO:0000313" key="4">
    <source>
        <dbReference type="Proteomes" id="UP001219956"/>
    </source>
</evidence>
<dbReference type="RefSeq" id="WP_272752721.1">
    <property type="nucleotide sequence ID" value="NZ_JAQQLF010000020.1"/>
</dbReference>